<dbReference type="GO" id="GO:0008374">
    <property type="term" value="F:O-acyltransferase activity"/>
    <property type="evidence" value="ECO:0000318"/>
    <property type="project" value="GO_Central"/>
</dbReference>
<dbReference type="STRING" id="4097.A0A1S4BT99"/>
<comment type="similarity">
    <text evidence="8">In the N-terminal section; belongs to the long-chain O-acyltransferase family.</text>
</comment>
<evidence type="ECO:0000256" key="2">
    <source>
        <dbReference type="ARBA" id="ARBA00004586"/>
    </source>
</evidence>
<accession>A0A1S4BT99</accession>
<dbReference type="Pfam" id="PF03007">
    <property type="entry name" value="WS_DGAT_cat"/>
    <property type="match status" value="1"/>
</dbReference>
<evidence type="ECO:0000256" key="3">
    <source>
        <dbReference type="ARBA" id="ARBA00004771"/>
    </source>
</evidence>
<dbReference type="OMA" id="VIANTRH"/>
<dbReference type="OrthoDB" id="619536at2759"/>
<dbReference type="PANTHER" id="PTHR31650:SF34">
    <property type="entry name" value="O-ACYLTRANSFERASE WSD1-LIKE ISOFORM X1"/>
    <property type="match status" value="1"/>
</dbReference>
<dbReference type="GO" id="GO:0004144">
    <property type="term" value="F:diacylglycerol O-acyltransferase activity"/>
    <property type="evidence" value="ECO:0007669"/>
    <property type="project" value="UniProtKB-EC"/>
</dbReference>
<dbReference type="PANTHER" id="PTHR31650">
    <property type="entry name" value="O-ACYLTRANSFERASE (WSD1-LIKE) FAMILY PROTEIN"/>
    <property type="match status" value="1"/>
</dbReference>
<dbReference type="GO" id="GO:0019432">
    <property type="term" value="P:triglyceride biosynthetic process"/>
    <property type="evidence" value="ECO:0000318"/>
    <property type="project" value="GO_Central"/>
</dbReference>
<keyword evidence="14" id="KW-1185">Reference proteome</keyword>
<name>A0A1S4BT99_TOBAC</name>
<dbReference type="RefSeq" id="XP_016492110.1">
    <property type="nucleotide sequence ID" value="XM_016636624.2"/>
</dbReference>
<dbReference type="GeneID" id="107811659"/>
<comment type="subcellular location">
    <subcellularLocation>
        <location evidence="1">Cell membrane</location>
        <topology evidence="1">Single-pass membrane protein</topology>
    </subcellularLocation>
    <subcellularLocation>
        <location evidence="2">Endoplasmic reticulum membrane</location>
    </subcellularLocation>
</comment>
<reference evidence="14" key="1">
    <citation type="journal article" date="2014" name="Nat. Commun.">
        <title>The tobacco genome sequence and its comparison with those of tomato and potato.</title>
        <authorList>
            <person name="Sierro N."/>
            <person name="Battey J.N."/>
            <person name="Ouadi S."/>
            <person name="Bakaher N."/>
            <person name="Bovet L."/>
            <person name="Willig A."/>
            <person name="Goepfert S."/>
            <person name="Peitsch M.C."/>
            <person name="Ivanov N.V."/>
        </authorList>
    </citation>
    <scope>NUCLEOTIDE SEQUENCE [LARGE SCALE GENOMIC DNA]</scope>
</reference>
<comment type="catalytic activity">
    <reaction evidence="9">
        <text>a long chain fatty alcohol + a fatty acyl-CoA = a long-chain alcohol wax ester + CoA</text>
        <dbReference type="Rhea" id="RHEA:38443"/>
        <dbReference type="ChEBI" id="CHEBI:17135"/>
        <dbReference type="ChEBI" id="CHEBI:57287"/>
        <dbReference type="ChEBI" id="CHEBI:77636"/>
        <dbReference type="ChEBI" id="CHEBI:235323"/>
        <dbReference type="EC" id="2.3.1.75"/>
    </reaction>
</comment>
<evidence type="ECO:0000256" key="9">
    <source>
        <dbReference type="ARBA" id="ARBA00047604"/>
    </source>
</evidence>
<evidence type="ECO:0000256" key="4">
    <source>
        <dbReference type="ARBA" id="ARBA00005189"/>
    </source>
</evidence>
<reference evidence="15" key="2">
    <citation type="submission" date="2025-08" db="UniProtKB">
        <authorList>
            <consortium name="RefSeq"/>
        </authorList>
    </citation>
    <scope>IDENTIFICATION</scope>
    <source>
        <tissue evidence="15">Leaf</tissue>
    </source>
</reference>
<dbReference type="InterPro" id="IPR004255">
    <property type="entry name" value="O-acyltransferase_WSD1_N"/>
</dbReference>
<evidence type="ECO:0000256" key="11">
    <source>
        <dbReference type="SAM" id="MobiDB-lite"/>
    </source>
</evidence>
<dbReference type="AlphaFoldDB" id="A0A1S4BT99"/>
<dbReference type="InterPro" id="IPR045034">
    <property type="entry name" value="O-acyltransferase_WSD1-like"/>
</dbReference>
<dbReference type="GO" id="GO:0005886">
    <property type="term" value="C:plasma membrane"/>
    <property type="evidence" value="ECO:0000318"/>
    <property type="project" value="GO_Central"/>
</dbReference>
<dbReference type="Proteomes" id="UP000790787">
    <property type="component" value="Chromosome 21"/>
</dbReference>
<dbReference type="GO" id="GO:0005789">
    <property type="term" value="C:endoplasmic reticulum membrane"/>
    <property type="evidence" value="ECO:0007669"/>
    <property type="project" value="UniProtKB-SubCell"/>
</dbReference>
<keyword evidence="7 15" id="KW-0012">Acyltransferase</keyword>
<evidence type="ECO:0000256" key="6">
    <source>
        <dbReference type="ARBA" id="ARBA00022824"/>
    </source>
</evidence>
<feature type="region of interest" description="Disordered" evidence="11">
    <location>
        <begin position="1"/>
        <end position="25"/>
    </location>
</feature>
<dbReference type="GO" id="GO:0047196">
    <property type="term" value="F:long-chain-alcohol O-fatty-acyltransferase activity"/>
    <property type="evidence" value="ECO:0007669"/>
    <property type="project" value="UniProtKB-EC"/>
</dbReference>
<feature type="domain" description="O-acyltransferase WSD1-like N-terminal" evidence="12">
    <location>
        <begin position="112"/>
        <end position="272"/>
    </location>
</feature>
<evidence type="ECO:0000259" key="13">
    <source>
        <dbReference type="Pfam" id="PF06974"/>
    </source>
</evidence>
<keyword evidence="6" id="KW-0256">Endoplasmic reticulum</keyword>
<evidence type="ECO:0000256" key="7">
    <source>
        <dbReference type="ARBA" id="ARBA00023315"/>
    </source>
</evidence>
<organism evidence="14 15">
    <name type="scientific">Nicotiana tabacum</name>
    <name type="common">Common tobacco</name>
    <dbReference type="NCBI Taxonomy" id="4097"/>
    <lineage>
        <taxon>Eukaryota</taxon>
        <taxon>Viridiplantae</taxon>
        <taxon>Streptophyta</taxon>
        <taxon>Embryophyta</taxon>
        <taxon>Tracheophyta</taxon>
        <taxon>Spermatophyta</taxon>
        <taxon>Magnoliopsida</taxon>
        <taxon>eudicotyledons</taxon>
        <taxon>Gunneridae</taxon>
        <taxon>Pentapetalae</taxon>
        <taxon>asterids</taxon>
        <taxon>lamiids</taxon>
        <taxon>Solanales</taxon>
        <taxon>Solanaceae</taxon>
        <taxon>Nicotianoideae</taxon>
        <taxon>Nicotianeae</taxon>
        <taxon>Nicotiana</taxon>
    </lineage>
</organism>
<keyword evidence="5" id="KW-0808">Transferase</keyword>
<evidence type="ECO:0000256" key="8">
    <source>
        <dbReference type="ARBA" id="ARBA00024360"/>
    </source>
</evidence>
<protein>
    <submittedName>
        <fullName evidence="15">O-acyltransferase WSD1</fullName>
    </submittedName>
    <submittedName>
        <fullName evidence="15">Wax ester synthase/diacylglycerol acyltransferase 4</fullName>
    </submittedName>
</protein>
<evidence type="ECO:0000256" key="1">
    <source>
        <dbReference type="ARBA" id="ARBA00004162"/>
    </source>
</evidence>
<dbReference type="Pfam" id="PF06974">
    <property type="entry name" value="WS_DGAT_C"/>
    <property type="match status" value="1"/>
</dbReference>
<evidence type="ECO:0000256" key="10">
    <source>
        <dbReference type="ARBA" id="ARBA00048109"/>
    </source>
</evidence>
<comment type="pathway">
    <text evidence="4">Lipid metabolism.</text>
</comment>
<evidence type="ECO:0000313" key="14">
    <source>
        <dbReference type="Proteomes" id="UP000790787"/>
    </source>
</evidence>
<dbReference type="UniPathway" id="UPA00282"/>
<dbReference type="RefSeq" id="XP_016492110.1">
    <property type="nucleotide sequence ID" value="XM_016636624.1"/>
</dbReference>
<evidence type="ECO:0000256" key="5">
    <source>
        <dbReference type="ARBA" id="ARBA00022679"/>
    </source>
</evidence>
<dbReference type="InterPro" id="IPR009721">
    <property type="entry name" value="O-acyltransferase_WSD1_C"/>
</dbReference>
<evidence type="ECO:0000259" key="12">
    <source>
        <dbReference type="Pfam" id="PF03007"/>
    </source>
</evidence>
<proteinExistence type="inferred from homology"/>
<gene>
    <name evidence="15" type="primary">LOC107811659</name>
</gene>
<feature type="domain" description="O-acyltransferase WSD1 C-terminal" evidence="13">
    <location>
        <begin position="325"/>
        <end position="471"/>
    </location>
</feature>
<sequence length="482" mass="54315">MMKVNVKRMTEKEEEEEETSFPVSPTGQYFTSSALSISVISVLESEIPIDDSCTMKLLKDVFLPINPRFSSIMVRDKNGVKQWKKVEVKYKDHINVPIFPEGKSKEFYDNCFNEYLTKIAMGQLPQTRPLWEIHLFKYPTSKSAGNLVFKLHHSLGDGFSLMGALLSCLQRADNPSLPLTFPAFNSNPNSGNDYKKRFCTNVAQMVSGVVNTFLDFGWSLLKSTSLEDERTPVRSGDEGVEFRPIDISTMDFSLDHLKQIKTNLKVTINDVICGVLFLGVRLYMEEMKYEQKNANSTALVLLNTRNIAGYKSVKEMLQPSNESKWGNQFAFLHVSVPKLDKEESSLNPLSFVFKAQDVIKRKRNSAAVILTGKLLDTLQKYRGPEVTAKYIHSTLKNSSMTISNMIGPMEQMALANHPCKGFYFMVVGVPESLTITMMSYMGRLRVAVGTEKGLVDPHKFKSSIENAFDRIFKAAVPPKPAN</sequence>
<dbReference type="PaxDb" id="4097-A0A1S4BT99"/>
<comment type="pathway">
    <text evidence="3">Glycerolipid metabolism; triacylglycerol biosynthesis.</text>
</comment>
<comment type="catalytic activity">
    <reaction evidence="10">
        <text>an acyl-CoA + a 1,2-diacyl-sn-glycerol = a triacyl-sn-glycerol + CoA</text>
        <dbReference type="Rhea" id="RHEA:10868"/>
        <dbReference type="ChEBI" id="CHEBI:17815"/>
        <dbReference type="ChEBI" id="CHEBI:57287"/>
        <dbReference type="ChEBI" id="CHEBI:58342"/>
        <dbReference type="ChEBI" id="CHEBI:64615"/>
        <dbReference type="EC" id="2.3.1.20"/>
    </reaction>
</comment>
<evidence type="ECO:0000313" key="15">
    <source>
        <dbReference type="RefSeq" id="XP_016492110.1"/>
    </source>
</evidence>
<dbReference type="KEGG" id="nta:107811659"/>